<keyword evidence="1" id="KW-0808">Transferase</keyword>
<dbReference type="EMBL" id="LBMM01012544">
    <property type="protein sequence ID" value="KMQ86158.1"/>
    <property type="molecule type" value="Genomic_DNA"/>
</dbReference>
<comment type="caution">
    <text evidence="1">The sequence shown here is derived from an EMBL/GenBank/DDBJ whole genome shotgun (WGS) entry which is preliminary data.</text>
</comment>
<dbReference type="GO" id="GO:0003964">
    <property type="term" value="F:RNA-directed DNA polymerase activity"/>
    <property type="evidence" value="ECO:0007669"/>
    <property type="project" value="UniProtKB-KW"/>
</dbReference>
<dbReference type="GO" id="GO:0004519">
    <property type="term" value="F:endonuclease activity"/>
    <property type="evidence" value="ECO:0007669"/>
    <property type="project" value="UniProtKB-KW"/>
</dbReference>
<evidence type="ECO:0000313" key="1">
    <source>
        <dbReference type="EMBL" id="KMQ86158.1"/>
    </source>
</evidence>
<gene>
    <name evidence="1" type="ORF">RF55_14946</name>
</gene>
<protein>
    <submittedName>
        <fullName evidence="1">Endonuclease reverse transcriptase</fullName>
    </submittedName>
</protein>
<keyword evidence="1" id="KW-0695">RNA-directed DNA polymerase</keyword>
<evidence type="ECO:0000313" key="2">
    <source>
        <dbReference type="Proteomes" id="UP000036403"/>
    </source>
</evidence>
<keyword evidence="1" id="KW-0378">Hydrolase</keyword>
<dbReference type="AlphaFoldDB" id="A0A0J7K6S1"/>
<organism evidence="1 2">
    <name type="scientific">Lasius niger</name>
    <name type="common">Black garden ant</name>
    <dbReference type="NCBI Taxonomy" id="67767"/>
    <lineage>
        <taxon>Eukaryota</taxon>
        <taxon>Metazoa</taxon>
        <taxon>Ecdysozoa</taxon>
        <taxon>Arthropoda</taxon>
        <taxon>Hexapoda</taxon>
        <taxon>Insecta</taxon>
        <taxon>Pterygota</taxon>
        <taxon>Neoptera</taxon>
        <taxon>Endopterygota</taxon>
        <taxon>Hymenoptera</taxon>
        <taxon>Apocrita</taxon>
        <taxon>Aculeata</taxon>
        <taxon>Formicoidea</taxon>
        <taxon>Formicidae</taxon>
        <taxon>Formicinae</taxon>
        <taxon>Lasius</taxon>
        <taxon>Lasius</taxon>
    </lineage>
</organism>
<keyword evidence="1" id="KW-0548">Nucleotidyltransferase</keyword>
<keyword evidence="1" id="KW-0540">Nuclease</keyword>
<proteinExistence type="predicted"/>
<dbReference type="PaxDb" id="67767-A0A0J7K6S1"/>
<sequence>MHRKWNAKKLDKDFLRAALIWKGHESEVEERNNVEQMTTWLDQIMEEAWDAAAPRIGPKKPRRQAYWWQESVAALRHECIRARRSWQRARKKKRPKGTVVELGAEYKQKRKDLRMEIAKQKSLAWQDLINSIDED</sequence>
<keyword evidence="2" id="KW-1185">Reference proteome</keyword>
<dbReference type="OrthoDB" id="7700944at2759"/>
<name>A0A0J7K6S1_LASNI</name>
<dbReference type="Proteomes" id="UP000036403">
    <property type="component" value="Unassembled WGS sequence"/>
</dbReference>
<keyword evidence="1" id="KW-0255">Endonuclease</keyword>
<accession>A0A0J7K6S1</accession>
<reference evidence="1 2" key="1">
    <citation type="submission" date="2015-04" db="EMBL/GenBank/DDBJ databases">
        <title>Lasius niger genome sequencing.</title>
        <authorList>
            <person name="Konorov E.A."/>
            <person name="Nikitin M.A."/>
            <person name="Kirill M.V."/>
            <person name="Chang P."/>
        </authorList>
    </citation>
    <scope>NUCLEOTIDE SEQUENCE [LARGE SCALE GENOMIC DNA]</scope>
    <source>
        <tissue evidence="1">Whole</tissue>
    </source>
</reference>